<dbReference type="GO" id="GO:0051539">
    <property type="term" value="F:4 iron, 4 sulfur cluster binding"/>
    <property type="evidence" value="ECO:0007669"/>
    <property type="project" value="TreeGrafter"/>
</dbReference>
<dbReference type="SFLD" id="SFLDG01065">
    <property type="entry name" value="anaerobic_coproporphyrinogen-I"/>
    <property type="match status" value="1"/>
</dbReference>
<dbReference type="KEGG" id="fcy:FRACYDRAFT_242067"/>
<name>A0A1E7F7M6_9STRA</name>
<dbReference type="Gene3D" id="3.30.750.200">
    <property type="match status" value="1"/>
</dbReference>
<dbReference type="GO" id="GO:0003824">
    <property type="term" value="F:catalytic activity"/>
    <property type="evidence" value="ECO:0007669"/>
    <property type="project" value="InterPro"/>
</dbReference>
<proteinExistence type="predicted"/>
<feature type="domain" description="Radical SAM core" evidence="1">
    <location>
        <begin position="69"/>
        <end position="380"/>
    </location>
</feature>
<dbReference type="Proteomes" id="UP000095751">
    <property type="component" value="Unassembled WGS sequence"/>
</dbReference>
<dbReference type="SFLD" id="SFLDS00029">
    <property type="entry name" value="Radical_SAM"/>
    <property type="match status" value="1"/>
</dbReference>
<reference evidence="2 3" key="1">
    <citation type="submission" date="2016-09" db="EMBL/GenBank/DDBJ databases">
        <title>Extensive genetic diversity and differential bi-allelic expression allows diatom success in the polar Southern Ocean.</title>
        <authorList>
            <consortium name="DOE Joint Genome Institute"/>
            <person name="Mock T."/>
            <person name="Otillar R.P."/>
            <person name="Strauss J."/>
            <person name="Dupont C."/>
            <person name="Frickenhaus S."/>
            <person name="Maumus F."/>
            <person name="Mcmullan M."/>
            <person name="Sanges R."/>
            <person name="Schmutz J."/>
            <person name="Toseland A."/>
            <person name="Valas R."/>
            <person name="Veluchamy A."/>
            <person name="Ward B.J."/>
            <person name="Allen A."/>
            <person name="Barry K."/>
            <person name="Falciatore A."/>
            <person name="Ferrante M."/>
            <person name="Fortunato A.E."/>
            <person name="Gloeckner G."/>
            <person name="Gruber A."/>
            <person name="Hipkin R."/>
            <person name="Janech M."/>
            <person name="Kroth P."/>
            <person name="Leese F."/>
            <person name="Lindquist E."/>
            <person name="Lyon B.R."/>
            <person name="Martin J."/>
            <person name="Mayer C."/>
            <person name="Parker M."/>
            <person name="Quesneville H."/>
            <person name="Raymond J."/>
            <person name="Uhlig C."/>
            <person name="Valentin K.U."/>
            <person name="Worden A.Z."/>
            <person name="Armbrust E.V."/>
            <person name="Bowler C."/>
            <person name="Green B."/>
            <person name="Moulton V."/>
            <person name="Van Oosterhout C."/>
            <person name="Grigoriev I."/>
        </authorList>
    </citation>
    <scope>NUCLEOTIDE SEQUENCE [LARGE SCALE GENOMIC DNA]</scope>
    <source>
        <strain evidence="2 3">CCMP1102</strain>
    </source>
</reference>
<dbReference type="InterPro" id="IPR007197">
    <property type="entry name" value="rSAM"/>
</dbReference>
<dbReference type="Pfam" id="PF04055">
    <property type="entry name" value="Radical_SAM"/>
    <property type="match status" value="1"/>
</dbReference>
<dbReference type="PANTHER" id="PTHR13932">
    <property type="entry name" value="COPROPORPHYRINIGEN III OXIDASE"/>
    <property type="match status" value="1"/>
</dbReference>
<gene>
    <name evidence="2" type="primary">CPX3</name>
    <name evidence="2" type="ORF">FRACYDRAFT_242067</name>
</gene>
<dbReference type="PROSITE" id="PS51918">
    <property type="entry name" value="RADICAL_SAM"/>
    <property type="match status" value="1"/>
</dbReference>
<evidence type="ECO:0000313" key="2">
    <source>
        <dbReference type="EMBL" id="OEU14156.1"/>
    </source>
</evidence>
<protein>
    <submittedName>
        <fullName evidence="2">Coproporphyrinogen III oxidase</fullName>
    </submittedName>
</protein>
<dbReference type="SUPFAM" id="SSF102114">
    <property type="entry name" value="Radical SAM enzymes"/>
    <property type="match status" value="1"/>
</dbReference>
<evidence type="ECO:0000313" key="3">
    <source>
        <dbReference type="Proteomes" id="UP000095751"/>
    </source>
</evidence>
<dbReference type="PANTHER" id="PTHR13932:SF5">
    <property type="entry name" value="RADICAL S-ADENOSYL METHIONINE DOMAIN-CONTAINING PROTEIN 1, MITOCHONDRIAL"/>
    <property type="match status" value="1"/>
</dbReference>
<dbReference type="InterPro" id="IPR006638">
    <property type="entry name" value="Elp3/MiaA/NifB-like_rSAM"/>
</dbReference>
<organism evidence="2 3">
    <name type="scientific">Fragilariopsis cylindrus CCMP1102</name>
    <dbReference type="NCBI Taxonomy" id="635003"/>
    <lineage>
        <taxon>Eukaryota</taxon>
        <taxon>Sar</taxon>
        <taxon>Stramenopiles</taxon>
        <taxon>Ochrophyta</taxon>
        <taxon>Bacillariophyta</taxon>
        <taxon>Bacillariophyceae</taxon>
        <taxon>Bacillariophycidae</taxon>
        <taxon>Bacillariales</taxon>
        <taxon>Bacillariaceae</taxon>
        <taxon>Fragilariopsis</taxon>
    </lineage>
</organism>
<accession>A0A1E7F7M6</accession>
<dbReference type="EMBL" id="KV784361">
    <property type="protein sequence ID" value="OEU14156.1"/>
    <property type="molecule type" value="Genomic_DNA"/>
</dbReference>
<dbReference type="InterPro" id="IPR034505">
    <property type="entry name" value="Coproporphyrinogen-III_oxidase"/>
</dbReference>
<dbReference type="SMART" id="SM00729">
    <property type="entry name" value="Elp3"/>
    <property type="match status" value="1"/>
</dbReference>
<keyword evidence="3" id="KW-1185">Reference proteome</keyword>
<dbReference type="InterPro" id="IPR058240">
    <property type="entry name" value="rSAM_sf"/>
</dbReference>
<sequence length="550" mass="61094">MVASNFAWIQVAWIATVIGVTGVLSFSSSLAISVGPYGCYNNKYSVSSALSAATASASATATAKVSTEADKHNNVGLYIHIPYCRQRCRYCDFAIVPIGDHNNTNEDDQLRRREKGFLRMDNRYVSAVVEELKQIAADKSNKNNCNNNQKIPLKSIYFGGGTPSLAPIDSIKRILYHVCGLDNPDAPFCLLQHDDTTEISMEMDPGTFDLDQLLALRTLGINRISLGVQSFDDDLLQGMGRTHRRADVFQAISDIASVFGGDGDNDNKVNYSIDLISGVPGLTLAKWAETLEEATAGIDNSSMMTKKQPLLLSSLPPPSHISVYDMQIEEGTLFGKWATEAKAAAAKSGKHDDDDHNDMDEDESRKEECAFMYKYAAGYLRAKNYEHYEVSSYAAFHDNKDDDDDDIIRKKNSNKKSPLGSISKRSRHNQIYWDYDGQWYAVGLGATSFVESKLVARPRQMNDYIEWVMRENNDTKASNVNNEDETDDSFLSDIILKRLRTIDGLDLTWLETKFGMEAVVAVIDGAKLGLELGIAERTTDNILRLKDPEG</sequence>
<dbReference type="InParanoid" id="A0A1E7F7M6"/>
<evidence type="ECO:0000259" key="1">
    <source>
        <dbReference type="PROSITE" id="PS51918"/>
    </source>
</evidence>
<dbReference type="AlphaFoldDB" id="A0A1E7F7M6"/>
<dbReference type="OrthoDB" id="431409at2759"/>
<dbReference type="GO" id="GO:0006779">
    <property type="term" value="P:porphyrin-containing compound biosynthetic process"/>
    <property type="evidence" value="ECO:0007669"/>
    <property type="project" value="TreeGrafter"/>
</dbReference>
<dbReference type="GO" id="GO:0005737">
    <property type="term" value="C:cytoplasm"/>
    <property type="evidence" value="ECO:0007669"/>
    <property type="project" value="TreeGrafter"/>
</dbReference>